<dbReference type="PANTHER" id="PTHR38043">
    <property type="entry name" value="PROTEIN HEMX"/>
    <property type="match status" value="1"/>
</dbReference>
<dbReference type="Pfam" id="PF04375">
    <property type="entry name" value="HemX"/>
    <property type="match status" value="1"/>
</dbReference>
<evidence type="ECO:0000256" key="3">
    <source>
        <dbReference type="SAM" id="Phobius"/>
    </source>
</evidence>
<comment type="caution">
    <text evidence="4">The sequence shown here is derived from an EMBL/GenBank/DDBJ whole genome shotgun (WGS) entry which is preliminary data.</text>
</comment>
<feature type="compositionally biased region" description="Basic and acidic residues" evidence="2">
    <location>
        <begin position="46"/>
        <end position="60"/>
    </location>
</feature>
<dbReference type="EMBL" id="MUYA01000005">
    <property type="protein sequence ID" value="OOR99609.1"/>
    <property type="molecule type" value="Genomic_DNA"/>
</dbReference>
<keyword evidence="3" id="KW-1133">Transmembrane helix</keyword>
<feature type="region of interest" description="Disordered" evidence="2">
    <location>
        <begin position="418"/>
        <end position="452"/>
    </location>
</feature>
<dbReference type="InterPro" id="IPR007470">
    <property type="entry name" value="HemX"/>
</dbReference>
<reference evidence="4 5" key="1">
    <citation type="submission" date="2017-02" db="EMBL/GenBank/DDBJ databases">
        <title>Draft genome sequence of Haemophilus paracuniculus CCUG 43573 type strain.</title>
        <authorList>
            <person name="Engstrom-Jakobsson H."/>
            <person name="Salva-Serra F."/>
            <person name="Thorell K."/>
            <person name="Gonzales-Siles L."/>
            <person name="Karlsson R."/>
            <person name="Boulund F."/>
            <person name="Engstrand L."/>
            <person name="Kristiansson E."/>
            <person name="Moore E."/>
        </authorList>
    </citation>
    <scope>NUCLEOTIDE SEQUENCE [LARGE SCALE GENOMIC DNA]</scope>
    <source>
        <strain evidence="4 5">CCUG 43573</strain>
    </source>
</reference>
<protein>
    <submittedName>
        <fullName evidence="4">HemX protein</fullName>
    </submittedName>
</protein>
<feature type="coiled-coil region" evidence="1">
    <location>
        <begin position="145"/>
        <end position="186"/>
    </location>
</feature>
<keyword evidence="3" id="KW-0472">Membrane</keyword>
<sequence length="452" mass="50146">MSKRKQVIENVENIEKVEDKVENLTSETEQAVGSDEISAKQTASQPHKEKENPVDLDKNTEIPATETVVVQKSGGGKAIGLLALLVALGVGGAGYYFGMQKFAGIDQQVQQQVQQQVAKLSANLSSAGSQTAVEMPTFEAEKAQINELATSYQKALDRIAQLESEQSNYTNQINNLQLQIQKLGNTQTDSSAWKLADANFLLNNALRKLVLDNDLDTAKSLLLEANGVLNQVTTPEGMALREAIKADLNNLSNVNQVDQNGLMLRLTALANKLDDLPMIENESADQNKATGEVSDSIQDWEKNLEKSASSFLDHFIRVSDRNAKDEKAFVAPNQEIYLRENIRLRLQIAILAIPRQQNELYKRSLEAVSTWIRSYFDTQNENVKNFLKELDELVDQSIYIDAPTKLESLNLLDKQLSKTSKPVEKMEIQAEKELAPVAEPQPAEPQADKPAQ</sequence>
<organism evidence="4 5">
    <name type="scientific">Haemophilus paracuniculus</name>
    <dbReference type="NCBI Taxonomy" id="734"/>
    <lineage>
        <taxon>Bacteria</taxon>
        <taxon>Pseudomonadati</taxon>
        <taxon>Pseudomonadota</taxon>
        <taxon>Gammaproteobacteria</taxon>
        <taxon>Pasteurellales</taxon>
        <taxon>Pasteurellaceae</taxon>
        <taxon>Haemophilus</taxon>
    </lineage>
</organism>
<gene>
    <name evidence="4" type="ORF">B0187_04665</name>
</gene>
<accession>A0A1T0ASZ3</accession>
<dbReference type="Proteomes" id="UP000190867">
    <property type="component" value="Unassembled WGS sequence"/>
</dbReference>
<evidence type="ECO:0000256" key="2">
    <source>
        <dbReference type="SAM" id="MobiDB-lite"/>
    </source>
</evidence>
<name>A0A1T0ASZ3_9PAST</name>
<evidence type="ECO:0000313" key="4">
    <source>
        <dbReference type="EMBL" id="OOR99609.1"/>
    </source>
</evidence>
<dbReference type="Gene3D" id="1.20.5.4090">
    <property type="match status" value="1"/>
</dbReference>
<feature type="transmembrane region" description="Helical" evidence="3">
    <location>
        <begin position="78"/>
        <end position="98"/>
    </location>
</feature>
<keyword evidence="5" id="KW-1185">Reference proteome</keyword>
<proteinExistence type="predicted"/>
<dbReference type="PANTHER" id="PTHR38043:SF1">
    <property type="entry name" value="PROTEIN HEMX"/>
    <property type="match status" value="1"/>
</dbReference>
<dbReference type="AlphaFoldDB" id="A0A1T0ASZ3"/>
<feature type="region of interest" description="Disordered" evidence="2">
    <location>
        <begin position="20"/>
        <end position="60"/>
    </location>
</feature>
<dbReference type="STRING" id="734.B0187_04665"/>
<feature type="compositionally biased region" description="Basic and acidic residues" evidence="2">
    <location>
        <begin position="421"/>
        <end position="434"/>
    </location>
</feature>
<dbReference type="OrthoDB" id="5739852at2"/>
<evidence type="ECO:0000313" key="5">
    <source>
        <dbReference type="Proteomes" id="UP000190867"/>
    </source>
</evidence>
<evidence type="ECO:0000256" key="1">
    <source>
        <dbReference type="SAM" id="Coils"/>
    </source>
</evidence>
<dbReference type="RefSeq" id="WP_078236705.1">
    <property type="nucleotide sequence ID" value="NZ_MUYA01000005.1"/>
</dbReference>
<keyword evidence="1" id="KW-0175">Coiled coil</keyword>
<feature type="compositionally biased region" description="Low complexity" evidence="2">
    <location>
        <begin position="435"/>
        <end position="452"/>
    </location>
</feature>
<keyword evidence="3" id="KW-0812">Transmembrane</keyword>